<keyword evidence="4" id="KW-0611">Plant defense</keyword>
<dbReference type="InterPro" id="IPR038005">
    <property type="entry name" value="RX-like_CC"/>
</dbReference>
<dbReference type="OrthoDB" id="5279713at2759"/>
<dbReference type="GO" id="GO:0005524">
    <property type="term" value="F:ATP binding"/>
    <property type="evidence" value="ECO:0007669"/>
    <property type="project" value="UniProtKB-KW"/>
</dbReference>
<name>A0A4Y7I3S9_PAPSO</name>
<dbReference type="GO" id="GO:0051707">
    <property type="term" value="P:response to other organism"/>
    <property type="evidence" value="ECO:0007669"/>
    <property type="project" value="UniProtKB-ARBA"/>
</dbReference>
<keyword evidence="2" id="KW-0677">Repeat</keyword>
<dbReference type="Pfam" id="PF00931">
    <property type="entry name" value="NB-ARC"/>
    <property type="match status" value="1"/>
</dbReference>
<dbReference type="Pfam" id="PF25019">
    <property type="entry name" value="LRR_R13L1-DRL21"/>
    <property type="match status" value="1"/>
</dbReference>
<keyword evidence="3" id="KW-0547">Nucleotide-binding</keyword>
<evidence type="ECO:0000313" key="11">
    <source>
        <dbReference type="Proteomes" id="UP000316621"/>
    </source>
</evidence>
<dbReference type="Pfam" id="PF23559">
    <property type="entry name" value="WHD_DRP"/>
    <property type="match status" value="1"/>
</dbReference>
<dbReference type="GO" id="GO:0043531">
    <property type="term" value="F:ADP binding"/>
    <property type="evidence" value="ECO:0007669"/>
    <property type="project" value="InterPro"/>
</dbReference>
<dbReference type="AlphaFoldDB" id="A0A4Y7I3S9"/>
<evidence type="ECO:0000256" key="1">
    <source>
        <dbReference type="ARBA" id="ARBA00022614"/>
    </source>
</evidence>
<dbReference type="CDD" id="cd14798">
    <property type="entry name" value="RX-CC_like"/>
    <property type="match status" value="1"/>
</dbReference>
<dbReference type="FunFam" id="1.10.10.10:FF:000322">
    <property type="entry name" value="Probable disease resistance protein At1g63360"/>
    <property type="match status" value="1"/>
</dbReference>
<dbReference type="SUPFAM" id="SSF52047">
    <property type="entry name" value="RNI-like"/>
    <property type="match status" value="1"/>
</dbReference>
<dbReference type="Pfam" id="PF18052">
    <property type="entry name" value="Rx_N"/>
    <property type="match status" value="1"/>
</dbReference>
<proteinExistence type="predicted"/>
<dbReference type="InterPro" id="IPR036388">
    <property type="entry name" value="WH-like_DNA-bd_sf"/>
</dbReference>
<evidence type="ECO:0000259" key="6">
    <source>
        <dbReference type="Pfam" id="PF00931"/>
    </source>
</evidence>
<dbReference type="SUPFAM" id="SSF52540">
    <property type="entry name" value="P-loop containing nucleoside triphosphate hydrolases"/>
    <property type="match status" value="1"/>
</dbReference>
<feature type="domain" description="Disease resistance protein winged helix" evidence="8">
    <location>
        <begin position="450"/>
        <end position="522"/>
    </location>
</feature>
<keyword evidence="5" id="KW-0067">ATP-binding</keyword>
<evidence type="ECO:0000256" key="5">
    <source>
        <dbReference type="ARBA" id="ARBA00022840"/>
    </source>
</evidence>
<feature type="domain" description="R13L1/DRL21-like LRR repeat region" evidence="9">
    <location>
        <begin position="715"/>
        <end position="859"/>
    </location>
</feature>
<dbReference type="Proteomes" id="UP000316621">
    <property type="component" value="Chromosome 1"/>
</dbReference>
<dbReference type="PRINTS" id="PR00364">
    <property type="entry name" value="DISEASERSIST"/>
</dbReference>
<accession>A0A4Y7I3S9</accession>
<dbReference type="Gramene" id="RZC43394">
    <property type="protein sequence ID" value="RZC43394"/>
    <property type="gene ID" value="C5167_036347"/>
</dbReference>
<evidence type="ECO:0000259" key="7">
    <source>
        <dbReference type="Pfam" id="PF18052"/>
    </source>
</evidence>
<dbReference type="EMBL" id="CM010715">
    <property type="protein sequence ID" value="RZC43394.1"/>
    <property type="molecule type" value="Genomic_DNA"/>
</dbReference>
<dbReference type="InterPro" id="IPR042197">
    <property type="entry name" value="Apaf_helical"/>
</dbReference>
<dbReference type="InterPro" id="IPR041118">
    <property type="entry name" value="Rx_N"/>
</dbReference>
<evidence type="ECO:0000259" key="9">
    <source>
        <dbReference type="Pfam" id="PF25019"/>
    </source>
</evidence>
<dbReference type="InterPro" id="IPR056789">
    <property type="entry name" value="LRR_R13L1-DRL21"/>
</dbReference>
<reference evidence="10 11" key="1">
    <citation type="journal article" date="2018" name="Science">
        <title>The opium poppy genome and morphinan production.</title>
        <authorList>
            <person name="Guo L."/>
            <person name="Winzer T."/>
            <person name="Yang X."/>
            <person name="Li Y."/>
            <person name="Ning Z."/>
            <person name="He Z."/>
            <person name="Teodor R."/>
            <person name="Lu Y."/>
            <person name="Bowser T.A."/>
            <person name="Graham I.A."/>
            <person name="Ye K."/>
        </authorList>
    </citation>
    <scope>NUCLEOTIDE SEQUENCE [LARGE SCALE GENOMIC DNA]</scope>
    <source>
        <strain evidence="11">cv. HN1</strain>
        <tissue evidence="10">Leaves</tissue>
    </source>
</reference>
<dbReference type="PANTHER" id="PTHR36766">
    <property type="entry name" value="PLANT BROAD-SPECTRUM MILDEW RESISTANCE PROTEIN RPW8"/>
    <property type="match status" value="1"/>
</dbReference>
<dbReference type="InterPro" id="IPR032675">
    <property type="entry name" value="LRR_dom_sf"/>
</dbReference>
<dbReference type="Gene3D" id="1.10.8.430">
    <property type="entry name" value="Helical domain of apoptotic protease-activating factors"/>
    <property type="match status" value="1"/>
</dbReference>
<evidence type="ECO:0000256" key="4">
    <source>
        <dbReference type="ARBA" id="ARBA00022821"/>
    </source>
</evidence>
<dbReference type="InterPro" id="IPR027417">
    <property type="entry name" value="P-loop_NTPase"/>
</dbReference>
<dbReference type="InterPro" id="IPR002182">
    <property type="entry name" value="NB-ARC"/>
</dbReference>
<organism evidence="10 11">
    <name type="scientific">Papaver somniferum</name>
    <name type="common">Opium poppy</name>
    <dbReference type="NCBI Taxonomy" id="3469"/>
    <lineage>
        <taxon>Eukaryota</taxon>
        <taxon>Viridiplantae</taxon>
        <taxon>Streptophyta</taxon>
        <taxon>Embryophyta</taxon>
        <taxon>Tracheophyta</taxon>
        <taxon>Spermatophyta</taxon>
        <taxon>Magnoliopsida</taxon>
        <taxon>Ranunculales</taxon>
        <taxon>Papaveraceae</taxon>
        <taxon>Papaveroideae</taxon>
        <taxon>Papaver</taxon>
    </lineage>
</organism>
<dbReference type="GO" id="GO:0006952">
    <property type="term" value="P:defense response"/>
    <property type="evidence" value="ECO:0007669"/>
    <property type="project" value="UniProtKB-KW"/>
</dbReference>
<feature type="domain" description="Disease resistance N-terminal" evidence="7">
    <location>
        <begin position="6"/>
        <end position="92"/>
    </location>
</feature>
<dbReference type="Gene3D" id="3.80.10.10">
    <property type="entry name" value="Ribonuclease Inhibitor"/>
    <property type="match status" value="3"/>
</dbReference>
<dbReference type="SUPFAM" id="SSF52058">
    <property type="entry name" value="L domain-like"/>
    <property type="match status" value="1"/>
</dbReference>
<dbReference type="PANTHER" id="PTHR36766:SF40">
    <property type="entry name" value="DISEASE RESISTANCE PROTEIN RGA3"/>
    <property type="match status" value="1"/>
</dbReference>
<gene>
    <name evidence="10" type="ORF">C5167_036347</name>
</gene>
<keyword evidence="11" id="KW-1185">Reference proteome</keyword>
<evidence type="ECO:0000256" key="2">
    <source>
        <dbReference type="ARBA" id="ARBA00022737"/>
    </source>
</evidence>
<dbReference type="Gene3D" id="1.10.10.10">
    <property type="entry name" value="Winged helix-like DNA-binding domain superfamily/Winged helix DNA-binding domain"/>
    <property type="match status" value="1"/>
</dbReference>
<dbReference type="InterPro" id="IPR058922">
    <property type="entry name" value="WHD_DRP"/>
</dbReference>
<feature type="domain" description="NB-ARC" evidence="6">
    <location>
        <begin position="200"/>
        <end position="362"/>
    </location>
</feature>
<sequence>MADALLSFLINELGDVIKQEIEQEVRLVVGVRKEVKKLESTFMTLQAVLNEAEQRQMNEESVKIWLSKLKSTAYEMEDVLDEWGTEIQKSRLEKLKLVEDNGNQVPKLSSYFCSPISCVKQVVLRHDIAYKVKQIRETLDCIKNERKQFLFKMSERPEKGPHVHERKETSSIIVDRPNIFGRDSDQELILNRLFGVENSTNQLENETRDPRIISIVGMRGLGKTTLAQLVFDHEKVKSHFKLPMWVCVSDPFDRIKVAKAIIRAAKEKDTHTSTWNVLFGELCESVKGKKFLLVLDDVWTNDPNSLKEFTHILDLGEQGSRILVTTRRETVASALNSYKHMLQGLNSDYSSLLLHRKAFHGKEKERSECLEDIGTTISKKCHGLPLALSLLGSLLNKKVNENHWMHVLDSKIWELKGFDHQKKLVYPIFLLSYDDLESQLKNCFLYCATFPKAFKIRKRTLVRLWMAHGFLYSSTDQAKDPELTGEEYFDELVDRSFFQDISSDGVGREFCCKMHDLVHDFAQFLMRDHCYDSYNNEDTFCSKQHRNPIHLSLIYDERDASQGSFLASVRKVDNVRTVQCRRHMDHSFSVDSLSSGLIRNLRNVRVLKLKGMGITHISNQIDKLIHLRYLDLSRNKNLAELPDSMCGLINLQTLKLKRCKSLIKLPKEVWRMIKMRNLDIRLAGLVYFPEGIRNWKYLQTLSTFVVTAAAEGCKLVELKHHNLLKDCLEIKGLGRLKSAEQAAEAKFQTKSRLIELRLDFDSSEETMASTSSNGQIHRQSSEVLEVARLMDSVLAVLQPHSNLKKLTISNYLGFKFPSWMGDIRALTNLRFLELYKCSSCTELPALGLLPSLEELLIKNLTKLRHIGVEIYGGGQCVNEVAFPKLVTLIINGTKNLQVWEFGSREVQVGEIMPRVTSITLFGCTNLIALPPLNKLPSLETLTIRHAHQLTSICVGFYYIRRNTMSYLGVISQLNSFSSFPKLVTLDISYMASLEAIVLGVITEGEKGDNNNEISVLPCLRSLRALVCPELKSLRFLTKSLLPFKKIHLCNLKEFKMREEEDEDLSLLPCIRDLCLHWCPVLLSFPRNLPNLGSLVIEECPSLISEDDRPYLPISPNLTSLEILEGPEGPVQSLVNPRDIARFKELQRLTLYANLDESFIFIPESVQSLTKLKYLWIGNTSGMHDGGDWSILSHIPNININGKKINPSTYSASLSSSQI</sequence>
<evidence type="ECO:0000256" key="3">
    <source>
        <dbReference type="ARBA" id="ARBA00022741"/>
    </source>
</evidence>
<evidence type="ECO:0000259" key="8">
    <source>
        <dbReference type="Pfam" id="PF23559"/>
    </source>
</evidence>
<evidence type="ECO:0008006" key="12">
    <source>
        <dbReference type="Google" id="ProtNLM"/>
    </source>
</evidence>
<dbReference type="Gene3D" id="3.40.50.300">
    <property type="entry name" value="P-loop containing nucleotide triphosphate hydrolases"/>
    <property type="match status" value="1"/>
</dbReference>
<keyword evidence="1" id="KW-0433">Leucine-rich repeat</keyword>
<protein>
    <recommendedName>
        <fullName evidence="12">AAA+ ATPase domain-containing protein</fullName>
    </recommendedName>
</protein>
<dbReference type="Gene3D" id="1.20.5.4130">
    <property type="match status" value="1"/>
</dbReference>
<evidence type="ECO:0000313" key="10">
    <source>
        <dbReference type="EMBL" id="RZC43394.1"/>
    </source>
</evidence>
<dbReference type="OMA" id="GDHEDSI"/>